<dbReference type="PANTHER" id="PTHR10655">
    <property type="entry name" value="LYSOPHOSPHOLIPASE-RELATED"/>
    <property type="match status" value="1"/>
</dbReference>
<evidence type="ECO:0000256" key="2">
    <source>
        <dbReference type="ARBA" id="ARBA00022801"/>
    </source>
</evidence>
<dbReference type="GO" id="GO:0016787">
    <property type="term" value="F:hydrolase activity"/>
    <property type="evidence" value="ECO:0007669"/>
    <property type="project" value="UniProtKB-KW"/>
</dbReference>
<accession>A0A381WHU7</accession>
<dbReference type="EMBL" id="UINC01011860">
    <property type="protein sequence ID" value="SVA52085.1"/>
    <property type="molecule type" value="Genomic_DNA"/>
</dbReference>
<dbReference type="InterPro" id="IPR050565">
    <property type="entry name" value="LYPA1-2/EST-like"/>
</dbReference>
<comment type="similarity">
    <text evidence="1">Belongs to the AB hydrolase superfamily. AB hydrolase 2 family.</text>
</comment>
<dbReference type="PANTHER" id="PTHR10655:SF17">
    <property type="entry name" value="LYSOPHOSPHOLIPASE-LIKE PROTEIN 1"/>
    <property type="match status" value="1"/>
</dbReference>
<protein>
    <recommendedName>
        <fullName evidence="3">Phospholipase/carboxylesterase/thioesterase domain-containing protein</fullName>
    </recommendedName>
</protein>
<sequence length="183" mass="20646">MINQENAKWYFPRAPYRADSDNGNSWFGGNDEDGWKFEKTFDGMNNLINKIRTSGYSASNIFLIGFSQGACLAIDFALRLPFSIGGIIAIAGFIKFKERFLKDATKESTRTPILLMHGNQDDVIPVKAGKTTNDILVEKGYPVHFERYDAKHKIPLKKMNLINKFINDPTIIVKSKNLNPADP</sequence>
<evidence type="ECO:0000313" key="4">
    <source>
        <dbReference type="EMBL" id="SVA52085.1"/>
    </source>
</evidence>
<dbReference type="Pfam" id="PF02230">
    <property type="entry name" value="Abhydrolase_2"/>
    <property type="match status" value="1"/>
</dbReference>
<evidence type="ECO:0000256" key="1">
    <source>
        <dbReference type="ARBA" id="ARBA00006499"/>
    </source>
</evidence>
<dbReference type="AlphaFoldDB" id="A0A381WHU7"/>
<gene>
    <name evidence="4" type="ORF">METZ01_LOCUS104939</name>
</gene>
<reference evidence="4" key="1">
    <citation type="submission" date="2018-05" db="EMBL/GenBank/DDBJ databases">
        <authorList>
            <person name="Lanie J.A."/>
            <person name="Ng W.-L."/>
            <person name="Kazmierczak K.M."/>
            <person name="Andrzejewski T.M."/>
            <person name="Davidsen T.M."/>
            <person name="Wayne K.J."/>
            <person name="Tettelin H."/>
            <person name="Glass J.I."/>
            <person name="Rusch D."/>
            <person name="Podicherti R."/>
            <person name="Tsui H.-C.T."/>
            <person name="Winkler M.E."/>
        </authorList>
    </citation>
    <scope>NUCLEOTIDE SEQUENCE</scope>
</reference>
<dbReference type="InterPro" id="IPR029058">
    <property type="entry name" value="AB_hydrolase_fold"/>
</dbReference>
<keyword evidence="2" id="KW-0378">Hydrolase</keyword>
<organism evidence="4">
    <name type="scientific">marine metagenome</name>
    <dbReference type="NCBI Taxonomy" id="408172"/>
    <lineage>
        <taxon>unclassified sequences</taxon>
        <taxon>metagenomes</taxon>
        <taxon>ecological metagenomes</taxon>
    </lineage>
</organism>
<dbReference type="SUPFAM" id="SSF53474">
    <property type="entry name" value="alpha/beta-Hydrolases"/>
    <property type="match status" value="1"/>
</dbReference>
<evidence type="ECO:0000259" key="3">
    <source>
        <dbReference type="Pfam" id="PF02230"/>
    </source>
</evidence>
<dbReference type="InterPro" id="IPR003140">
    <property type="entry name" value="PLipase/COase/thioEstase"/>
</dbReference>
<name>A0A381WHU7_9ZZZZ</name>
<feature type="domain" description="Phospholipase/carboxylesterase/thioesterase" evidence="3">
    <location>
        <begin position="3"/>
        <end position="167"/>
    </location>
</feature>
<dbReference type="Gene3D" id="3.40.50.1820">
    <property type="entry name" value="alpha/beta hydrolase"/>
    <property type="match status" value="1"/>
</dbReference>
<proteinExistence type="inferred from homology"/>